<dbReference type="Proteomes" id="UP000324222">
    <property type="component" value="Unassembled WGS sequence"/>
</dbReference>
<name>A0A5B7ED93_PORTR</name>
<dbReference type="AlphaFoldDB" id="A0A5B7ED93"/>
<keyword evidence="2" id="KW-1185">Reference proteome</keyword>
<protein>
    <submittedName>
        <fullName evidence="1">Uncharacterized protein</fullName>
    </submittedName>
</protein>
<evidence type="ECO:0000313" key="1">
    <source>
        <dbReference type="EMBL" id="MPC31309.1"/>
    </source>
</evidence>
<comment type="caution">
    <text evidence="1">The sequence shown here is derived from an EMBL/GenBank/DDBJ whole genome shotgun (WGS) entry which is preliminary data.</text>
</comment>
<gene>
    <name evidence="1" type="ORF">E2C01_024596</name>
</gene>
<accession>A0A5B7ED93</accession>
<organism evidence="1 2">
    <name type="scientific">Portunus trituberculatus</name>
    <name type="common">Swimming crab</name>
    <name type="synonym">Neptunus trituberculatus</name>
    <dbReference type="NCBI Taxonomy" id="210409"/>
    <lineage>
        <taxon>Eukaryota</taxon>
        <taxon>Metazoa</taxon>
        <taxon>Ecdysozoa</taxon>
        <taxon>Arthropoda</taxon>
        <taxon>Crustacea</taxon>
        <taxon>Multicrustacea</taxon>
        <taxon>Malacostraca</taxon>
        <taxon>Eumalacostraca</taxon>
        <taxon>Eucarida</taxon>
        <taxon>Decapoda</taxon>
        <taxon>Pleocyemata</taxon>
        <taxon>Brachyura</taxon>
        <taxon>Eubrachyura</taxon>
        <taxon>Portunoidea</taxon>
        <taxon>Portunidae</taxon>
        <taxon>Portuninae</taxon>
        <taxon>Portunus</taxon>
    </lineage>
</organism>
<evidence type="ECO:0000313" key="2">
    <source>
        <dbReference type="Proteomes" id="UP000324222"/>
    </source>
</evidence>
<proteinExistence type="predicted"/>
<dbReference type="EMBL" id="VSRR010002409">
    <property type="protein sequence ID" value="MPC31309.1"/>
    <property type="molecule type" value="Genomic_DNA"/>
</dbReference>
<reference evidence="1 2" key="1">
    <citation type="submission" date="2019-05" db="EMBL/GenBank/DDBJ databases">
        <title>Another draft genome of Portunus trituberculatus and its Hox gene families provides insights of decapod evolution.</title>
        <authorList>
            <person name="Jeong J.-H."/>
            <person name="Song I."/>
            <person name="Kim S."/>
            <person name="Choi T."/>
            <person name="Kim D."/>
            <person name="Ryu S."/>
            <person name="Kim W."/>
        </authorList>
    </citation>
    <scope>NUCLEOTIDE SEQUENCE [LARGE SCALE GENOMIC DNA]</scope>
    <source>
        <tissue evidence="1">Muscle</tissue>
    </source>
</reference>
<sequence>MSKTGYFGVFQYILHQNSEMQIKHYYLLN</sequence>